<name>A0A928UYI6_9SPHI</name>
<dbReference type="Pfam" id="PF14054">
    <property type="entry name" value="DUF4249"/>
    <property type="match status" value="1"/>
</dbReference>
<comment type="caution">
    <text evidence="1">The sequence shown here is derived from an EMBL/GenBank/DDBJ whole genome shotgun (WGS) entry which is preliminary data.</text>
</comment>
<dbReference type="EMBL" id="PRDK01000009">
    <property type="protein sequence ID" value="MBE8715042.1"/>
    <property type="molecule type" value="Genomic_DNA"/>
</dbReference>
<evidence type="ECO:0000313" key="1">
    <source>
        <dbReference type="EMBL" id="MBE8715042.1"/>
    </source>
</evidence>
<keyword evidence="2" id="KW-1185">Reference proteome</keyword>
<dbReference type="Proteomes" id="UP000616201">
    <property type="component" value="Unassembled WGS sequence"/>
</dbReference>
<organism evidence="1 2">
    <name type="scientific">Sphingobacterium hungaricum</name>
    <dbReference type="NCBI Taxonomy" id="2082723"/>
    <lineage>
        <taxon>Bacteria</taxon>
        <taxon>Pseudomonadati</taxon>
        <taxon>Bacteroidota</taxon>
        <taxon>Sphingobacteriia</taxon>
        <taxon>Sphingobacteriales</taxon>
        <taxon>Sphingobacteriaceae</taxon>
        <taxon>Sphingobacterium</taxon>
    </lineage>
</organism>
<evidence type="ECO:0000313" key="2">
    <source>
        <dbReference type="Proteomes" id="UP000616201"/>
    </source>
</evidence>
<dbReference type="AlphaFoldDB" id="A0A928UYI6"/>
<accession>A0A928UYI6</accession>
<sequence length="261" mass="29163">MNLQRLYIFLIALVIFTSCEDIIEIDLNTANPKVVIEGDISNISSAQTIRVSRTVAFTATINSEPIDNASVQVRDQSGRNYVFSYVGNGNYQNNNFMPTANNTYNLTVAIDDELFEASSRMYDYVDIDSIGLVEENLFGTDYYFINLKFTDPINQANYYKYNLSVNGKPFQFSTVFNDKFNDGLNVTHQITNANNDLALGDSVIIRRQIIDQNVYKYWSDLQSINPGSAAPANPKSNISNGALGYFSVSSAKEFGLTIFGL</sequence>
<dbReference type="InterPro" id="IPR025345">
    <property type="entry name" value="DUF4249"/>
</dbReference>
<reference evidence="1" key="1">
    <citation type="submission" date="2018-02" db="EMBL/GenBank/DDBJ databases">
        <authorList>
            <person name="Vasarhelyi B.M."/>
            <person name="Deshmukh S."/>
            <person name="Balint B."/>
            <person name="Kukolya J."/>
        </authorList>
    </citation>
    <scope>NUCLEOTIDE SEQUENCE</scope>
    <source>
        <strain evidence="1">KB22</strain>
    </source>
</reference>
<dbReference type="PROSITE" id="PS51257">
    <property type="entry name" value="PROKAR_LIPOPROTEIN"/>
    <property type="match status" value="1"/>
</dbReference>
<proteinExistence type="predicted"/>
<dbReference type="RefSeq" id="WP_196936896.1">
    <property type="nucleotide sequence ID" value="NZ_MU158698.1"/>
</dbReference>
<protein>
    <submittedName>
        <fullName evidence="1">DUF4249 domain-containing protein</fullName>
    </submittedName>
</protein>
<gene>
    <name evidence="1" type="ORF">C4F49_15265</name>
</gene>